<dbReference type="OrthoDB" id="2774821at2759"/>
<feature type="domain" description="C3H1-type" evidence="3">
    <location>
        <begin position="289"/>
        <end position="317"/>
    </location>
</feature>
<evidence type="ECO:0000259" key="3">
    <source>
        <dbReference type="PROSITE" id="PS50103"/>
    </source>
</evidence>
<feature type="region of interest" description="Disordered" evidence="2">
    <location>
        <begin position="32"/>
        <end position="57"/>
    </location>
</feature>
<dbReference type="PROSITE" id="PS50103">
    <property type="entry name" value="ZF_C3H1"/>
    <property type="match status" value="1"/>
</dbReference>
<evidence type="ECO:0000256" key="2">
    <source>
        <dbReference type="SAM" id="MobiDB-lite"/>
    </source>
</evidence>
<feature type="zinc finger region" description="C3H1-type" evidence="1">
    <location>
        <begin position="289"/>
        <end position="317"/>
    </location>
</feature>
<dbReference type="GO" id="GO:0008270">
    <property type="term" value="F:zinc ion binding"/>
    <property type="evidence" value="ECO:0007669"/>
    <property type="project" value="UniProtKB-KW"/>
</dbReference>
<evidence type="ECO:0000313" key="5">
    <source>
        <dbReference type="Proteomes" id="UP000077266"/>
    </source>
</evidence>
<keyword evidence="1" id="KW-0479">Metal-binding</keyword>
<accession>A0A165EDR3</accession>
<reference evidence="4 5" key="1">
    <citation type="journal article" date="2016" name="Mol. Biol. Evol.">
        <title>Comparative Genomics of Early-Diverging Mushroom-Forming Fungi Provides Insights into the Origins of Lignocellulose Decay Capabilities.</title>
        <authorList>
            <person name="Nagy L.G."/>
            <person name="Riley R."/>
            <person name="Tritt A."/>
            <person name="Adam C."/>
            <person name="Daum C."/>
            <person name="Floudas D."/>
            <person name="Sun H."/>
            <person name="Yadav J.S."/>
            <person name="Pangilinan J."/>
            <person name="Larsson K.H."/>
            <person name="Matsuura K."/>
            <person name="Barry K."/>
            <person name="Labutti K."/>
            <person name="Kuo R."/>
            <person name="Ohm R.A."/>
            <person name="Bhattacharya S.S."/>
            <person name="Shirouzu T."/>
            <person name="Yoshinaga Y."/>
            <person name="Martin F.M."/>
            <person name="Grigoriev I.V."/>
            <person name="Hibbett D.S."/>
        </authorList>
    </citation>
    <scope>NUCLEOTIDE SEQUENCE [LARGE SCALE GENOMIC DNA]</scope>
    <source>
        <strain evidence="4 5">HHB12029</strain>
    </source>
</reference>
<dbReference type="AlphaFoldDB" id="A0A165EDR3"/>
<protein>
    <recommendedName>
        <fullName evidence="3">C3H1-type domain-containing protein</fullName>
    </recommendedName>
</protein>
<dbReference type="Proteomes" id="UP000077266">
    <property type="component" value="Unassembled WGS sequence"/>
</dbReference>
<keyword evidence="1" id="KW-0863">Zinc-finger</keyword>
<evidence type="ECO:0000313" key="4">
    <source>
        <dbReference type="EMBL" id="KZV86702.1"/>
    </source>
</evidence>
<dbReference type="STRING" id="1314781.A0A165EDR3"/>
<dbReference type="InParanoid" id="A0A165EDR3"/>
<dbReference type="InterPro" id="IPR000571">
    <property type="entry name" value="Znf_CCCH"/>
</dbReference>
<sequence>MSSFTAEQTKELGDIIAKALTDQIAALKINAGTSSQSNLPPPPPASSQQPSSSGALNLFSSPDEIADAYATRTASAPTAVQHSPSFFPGASPSGSGAVANPYAGKNAVLRFPHVEQPVLHAVLSHTINFKELIKLNPRFTQQSAPDQTLQFANGQISVVDKAVAKAFPDMNALLGSFMVYFDVLSFSLSATHGKQAGGWEHGWTLSHGASLFVQHLLQLQQQHTFGSILQYTERFFLYRRAEMLHGHYAGWWAPDGTLSFYLVNLPPAPLKSSASSPASPAAPFKAAKPKADTVCMNFLQGKCTGDTCPYGRQHVRPAPSAAPVATKA</sequence>
<keyword evidence="5" id="KW-1185">Reference proteome</keyword>
<organism evidence="4 5">
    <name type="scientific">Exidia glandulosa HHB12029</name>
    <dbReference type="NCBI Taxonomy" id="1314781"/>
    <lineage>
        <taxon>Eukaryota</taxon>
        <taxon>Fungi</taxon>
        <taxon>Dikarya</taxon>
        <taxon>Basidiomycota</taxon>
        <taxon>Agaricomycotina</taxon>
        <taxon>Agaricomycetes</taxon>
        <taxon>Auriculariales</taxon>
        <taxon>Exidiaceae</taxon>
        <taxon>Exidia</taxon>
    </lineage>
</organism>
<dbReference type="EMBL" id="KV426147">
    <property type="protein sequence ID" value="KZV86702.1"/>
    <property type="molecule type" value="Genomic_DNA"/>
</dbReference>
<evidence type="ECO:0000256" key="1">
    <source>
        <dbReference type="PROSITE-ProRule" id="PRU00723"/>
    </source>
</evidence>
<proteinExistence type="predicted"/>
<keyword evidence="1" id="KW-0862">Zinc</keyword>
<name>A0A165EDR3_EXIGL</name>
<gene>
    <name evidence="4" type="ORF">EXIGLDRAFT_801726</name>
</gene>